<dbReference type="Pfam" id="PF01765">
    <property type="entry name" value="RRF"/>
    <property type="match status" value="1"/>
</dbReference>
<dbReference type="PANTHER" id="PTHR20982:SF3">
    <property type="entry name" value="MITOCHONDRIAL RIBOSOME RECYCLING FACTOR PSEUDO 1"/>
    <property type="match status" value="1"/>
</dbReference>
<evidence type="ECO:0000313" key="5">
    <source>
        <dbReference type="Proteomes" id="UP000176406"/>
    </source>
</evidence>
<evidence type="ECO:0000256" key="1">
    <source>
        <dbReference type="ARBA" id="ARBA00005912"/>
    </source>
</evidence>
<reference evidence="4 5" key="1">
    <citation type="journal article" date="2016" name="Nat. Commun.">
        <title>Thousands of microbial genomes shed light on interconnected biogeochemical processes in an aquifer system.</title>
        <authorList>
            <person name="Anantharaman K."/>
            <person name="Brown C.T."/>
            <person name="Hug L.A."/>
            <person name="Sharon I."/>
            <person name="Castelle C.J."/>
            <person name="Probst A.J."/>
            <person name="Thomas B.C."/>
            <person name="Singh A."/>
            <person name="Wilkins M.J."/>
            <person name="Karaoz U."/>
            <person name="Brodie E.L."/>
            <person name="Williams K.H."/>
            <person name="Hubbard S.S."/>
            <person name="Banfield J.F."/>
        </authorList>
    </citation>
    <scope>NUCLEOTIDE SEQUENCE [LARGE SCALE GENOMIC DNA]</scope>
</reference>
<dbReference type="SUPFAM" id="SSF55194">
    <property type="entry name" value="Ribosome recycling factor, RRF"/>
    <property type="match status" value="1"/>
</dbReference>
<evidence type="ECO:0000313" key="4">
    <source>
        <dbReference type="EMBL" id="OGZ23938.1"/>
    </source>
</evidence>
<dbReference type="Gene3D" id="1.10.132.20">
    <property type="entry name" value="Ribosome-recycling factor"/>
    <property type="match status" value="1"/>
</dbReference>
<dbReference type="FunFam" id="3.30.1360.40:FF:000001">
    <property type="entry name" value="Ribosome-recycling factor"/>
    <property type="match status" value="1"/>
</dbReference>
<name>A0A1G2EFH1_9BACT</name>
<accession>A0A1G2EFH1</accession>
<dbReference type="NCBIfam" id="TIGR00496">
    <property type="entry name" value="frr"/>
    <property type="match status" value="1"/>
</dbReference>
<evidence type="ECO:0000259" key="3">
    <source>
        <dbReference type="Pfam" id="PF01765"/>
    </source>
</evidence>
<dbReference type="PANTHER" id="PTHR20982">
    <property type="entry name" value="RIBOSOME RECYCLING FACTOR"/>
    <property type="match status" value="1"/>
</dbReference>
<dbReference type="EMBL" id="MHMG01000004">
    <property type="protein sequence ID" value="OGZ23938.1"/>
    <property type="molecule type" value="Genomic_DNA"/>
</dbReference>
<protein>
    <submittedName>
        <fullName evidence="4">Ribosome recycling factor</fullName>
    </submittedName>
</protein>
<dbReference type="GO" id="GO:0043023">
    <property type="term" value="F:ribosomal large subunit binding"/>
    <property type="evidence" value="ECO:0007669"/>
    <property type="project" value="TreeGrafter"/>
</dbReference>
<dbReference type="Proteomes" id="UP000176406">
    <property type="component" value="Unassembled WGS sequence"/>
</dbReference>
<dbReference type="InterPro" id="IPR002661">
    <property type="entry name" value="Ribosome_recyc_fac"/>
</dbReference>
<dbReference type="InterPro" id="IPR023584">
    <property type="entry name" value="Ribosome_recyc_fac_dom"/>
</dbReference>
<evidence type="ECO:0000256" key="2">
    <source>
        <dbReference type="ARBA" id="ARBA00022917"/>
    </source>
</evidence>
<feature type="domain" description="Ribosome recycling factor" evidence="3">
    <location>
        <begin position="22"/>
        <end position="183"/>
    </location>
</feature>
<sequence>MTYKEIVEKFKPEMDKAVAFLDRELQKIRTSRATPALVEDVVVNCFNQNFPLKQLASISAPEPRQILIQPWDKSYVEGIVAALSKTGTGANPIVDRDTIRINLPSLTEEYRQDLLKLVSAKEEETRQIIRKFREEAWSKIQNFAREGQIREDDKFRGKDELQKLVDEYNKKIDAVGDKKRKEISE</sequence>
<dbReference type="Gene3D" id="3.30.1360.40">
    <property type="match status" value="1"/>
</dbReference>
<dbReference type="InterPro" id="IPR036191">
    <property type="entry name" value="RRF_sf"/>
</dbReference>
<gene>
    <name evidence="4" type="ORF">A3A08_01890</name>
</gene>
<keyword evidence="2" id="KW-0648">Protein biosynthesis</keyword>
<dbReference type="AlphaFoldDB" id="A0A1G2EFH1"/>
<comment type="caution">
    <text evidence="4">The sequence shown here is derived from an EMBL/GenBank/DDBJ whole genome shotgun (WGS) entry which is preliminary data.</text>
</comment>
<proteinExistence type="inferred from homology"/>
<dbReference type="GO" id="GO:0006412">
    <property type="term" value="P:translation"/>
    <property type="evidence" value="ECO:0007669"/>
    <property type="project" value="UniProtKB-KW"/>
</dbReference>
<organism evidence="4 5">
    <name type="scientific">Candidatus Nealsonbacteria bacterium RIFCSPLOWO2_01_FULL_41_9</name>
    <dbReference type="NCBI Taxonomy" id="1801671"/>
    <lineage>
        <taxon>Bacteria</taxon>
        <taxon>Candidatus Nealsoniibacteriota</taxon>
    </lineage>
</organism>
<comment type="similarity">
    <text evidence="1">Belongs to the RRF family.</text>
</comment>